<organism evidence="2 3">
    <name type="scientific">BD1-7 clade bacterium</name>
    <dbReference type="NCBI Taxonomy" id="2029982"/>
    <lineage>
        <taxon>Bacteria</taxon>
        <taxon>Pseudomonadati</taxon>
        <taxon>Pseudomonadota</taxon>
        <taxon>Gammaproteobacteria</taxon>
        <taxon>Cellvibrionales</taxon>
        <taxon>Spongiibacteraceae</taxon>
        <taxon>BD1-7 clade</taxon>
    </lineage>
</organism>
<evidence type="ECO:0008006" key="4">
    <source>
        <dbReference type="Google" id="ProtNLM"/>
    </source>
</evidence>
<keyword evidence="1" id="KW-0732">Signal</keyword>
<evidence type="ECO:0000256" key="1">
    <source>
        <dbReference type="SAM" id="SignalP"/>
    </source>
</evidence>
<sequence>MRTIQGQLFLLTLLALITPSSHAQQPDNASADVEARAEEPTFTPFYAFANYFSSGLYQGTGGQLTVFNIPIKVEPDQEGRNKYRLRLPISLGFTDFQFDADGVSIPDTVATATVTAGIEFDHWVSDKLMLRPFLDVGYSQNFSGQSSSLIYAGGMSTFYYFQAAEEKQVMVTRFQRASFRTQGTLIVDGFSSIDSGIDWTLPFRYEMFEKPMYMSVYGRVYWYFLDQTSTEISNDFGSILDAQELGFTLGWIKPLDMLLFDLDRIGFGYRTGDGLTAWRLFFGFPLE</sequence>
<dbReference type="OrthoDB" id="6254608at2"/>
<dbReference type="AlphaFoldDB" id="A0A5S9N5X3"/>
<reference evidence="2 3" key="1">
    <citation type="submission" date="2019-11" db="EMBL/GenBank/DDBJ databases">
        <authorList>
            <person name="Holert J."/>
        </authorList>
    </citation>
    <scope>NUCLEOTIDE SEQUENCE [LARGE SCALE GENOMIC DNA]</scope>
    <source>
        <strain evidence="2">BC5_2</strain>
    </source>
</reference>
<gene>
    <name evidence="2" type="ORF">DPBNPPHM_00337</name>
</gene>
<evidence type="ECO:0000313" key="2">
    <source>
        <dbReference type="EMBL" id="CAA0081310.1"/>
    </source>
</evidence>
<dbReference type="Proteomes" id="UP000434580">
    <property type="component" value="Unassembled WGS sequence"/>
</dbReference>
<feature type="chain" id="PRO_5030137920" description="Transporter" evidence="1">
    <location>
        <begin position="24"/>
        <end position="287"/>
    </location>
</feature>
<name>A0A5S9N5X3_9GAMM</name>
<protein>
    <recommendedName>
        <fullName evidence="4">Transporter</fullName>
    </recommendedName>
</protein>
<accession>A0A5S9N5X3</accession>
<dbReference type="EMBL" id="CACSII010000001">
    <property type="protein sequence ID" value="CAA0081310.1"/>
    <property type="molecule type" value="Genomic_DNA"/>
</dbReference>
<evidence type="ECO:0000313" key="3">
    <source>
        <dbReference type="Proteomes" id="UP000434580"/>
    </source>
</evidence>
<proteinExistence type="predicted"/>
<feature type="signal peptide" evidence="1">
    <location>
        <begin position="1"/>
        <end position="23"/>
    </location>
</feature>